<dbReference type="GO" id="GO:1990481">
    <property type="term" value="P:mRNA pseudouridine synthesis"/>
    <property type="evidence" value="ECO:0007669"/>
    <property type="project" value="TreeGrafter"/>
</dbReference>
<comment type="catalytic activity">
    <reaction evidence="1 5">
        <text>uridine(55) in tRNA = pseudouridine(55) in tRNA</text>
        <dbReference type="Rhea" id="RHEA:42532"/>
        <dbReference type="Rhea" id="RHEA-COMP:10101"/>
        <dbReference type="Rhea" id="RHEA-COMP:10102"/>
        <dbReference type="ChEBI" id="CHEBI:65314"/>
        <dbReference type="ChEBI" id="CHEBI:65315"/>
        <dbReference type="EC" id="5.4.99.25"/>
    </reaction>
</comment>
<protein>
    <recommendedName>
        <fullName evidence="5">tRNA pseudouridine synthase B</fullName>
        <ecNumber evidence="5">5.4.99.25</ecNumber>
    </recommendedName>
    <alternativeName>
        <fullName evidence="5">tRNA pseudouridine(55) synthase</fullName>
        <shortName evidence="5">Psi55 synthase</shortName>
    </alternativeName>
    <alternativeName>
        <fullName evidence="5">tRNA pseudouridylate synthase</fullName>
    </alternativeName>
    <alternativeName>
        <fullName evidence="5">tRNA-uridine isomerase</fullName>
    </alternativeName>
</protein>
<dbReference type="PATRIC" id="fig|1618344.3.peg.475"/>
<name>A0A0G0WBB0_UNCC2</name>
<organism evidence="8 9">
    <name type="scientific">candidate division CPR2 bacterium GW2011_GWC1_41_48</name>
    <dbReference type="NCBI Taxonomy" id="1618344"/>
    <lineage>
        <taxon>Bacteria</taxon>
        <taxon>Bacteria division CPR2</taxon>
    </lineage>
</organism>
<dbReference type="Pfam" id="PF01509">
    <property type="entry name" value="TruB_N"/>
    <property type="match status" value="1"/>
</dbReference>
<dbReference type="EMBL" id="LCBL01000002">
    <property type="protein sequence ID" value="KKS09362.1"/>
    <property type="molecule type" value="Genomic_DNA"/>
</dbReference>
<dbReference type="NCBIfam" id="TIGR00431">
    <property type="entry name" value="TruB"/>
    <property type="match status" value="1"/>
</dbReference>
<feature type="domain" description="tRNA pseudouridylate synthase B C-terminal" evidence="7">
    <location>
        <begin position="179"/>
        <end position="217"/>
    </location>
</feature>
<dbReference type="Pfam" id="PF16198">
    <property type="entry name" value="TruB_C_2"/>
    <property type="match status" value="1"/>
</dbReference>
<dbReference type="InterPro" id="IPR032819">
    <property type="entry name" value="TruB_C"/>
</dbReference>
<comment type="similarity">
    <text evidence="2 5">Belongs to the pseudouridine synthase TruB family. Type 1 subfamily.</text>
</comment>
<comment type="function">
    <text evidence="5">Responsible for synthesis of pseudouridine from uracil-55 in the psi GC loop of transfer RNAs.</text>
</comment>
<dbReference type="InterPro" id="IPR014780">
    <property type="entry name" value="tRNA_psdUridine_synth_TruB"/>
</dbReference>
<dbReference type="SUPFAM" id="SSF55120">
    <property type="entry name" value="Pseudouridine synthase"/>
    <property type="match status" value="1"/>
</dbReference>
<keyword evidence="3 5" id="KW-0819">tRNA processing</keyword>
<dbReference type="Gene3D" id="3.30.2350.10">
    <property type="entry name" value="Pseudouridine synthase"/>
    <property type="match status" value="1"/>
</dbReference>
<evidence type="ECO:0000256" key="4">
    <source>
        <dbReference type="ARBA" id="ARBA00023235"/>
    </source>
</evidence>
<dbReference type="Proteomes" id="UP000033869">
    <property type="component" value="Unassembled WGS sequence"/>
</dbReference>
<evidence type="ECO:0000256" key="2">
    <source>
        <dbReference type="ARBA" id="ARBA00005642"/>
    </source>
</evidence>
<dbReference type="PANTHER" id="PTHR13767:SF2">
    <property type="entry name" value="PSEUDOURIDYLATE SYNTHASE TRUB1"/>
    <property type="match status" value="1"/>
</dbReference>
<evidence type="ECO:0000256" key="5">
    <source>
        <dbReference type="HAMAP-Rule" id="MF_01080"/>
    </source>
</evidence>
<evidence type="ECO:0000259" key="7">
    <source>
        <dbReference type="Pfam" id="PF16198"/>
    </source>
</evidence>
<dbReference type="HAMAP" id="MF_01080">
    <property type="entry name" value="TruB_bact"/>
    <property type="match status" value="1"/>
</dbReference>
<gene>
    <name evidence="5" type="primary">truB</name>
    <name evidence="8" type="ORF">UU65_C0002G0140</name>
</gene>
<dbReference type="AlphaFoldDB" id="A0A0G0WBB0"/>
<evidence type="ECO:0000259" key="6">
    <source>
        <dbReference type="Pfam" id="PF01509"/>
    </source>
</evidence>
<evidence type="ECO:0000256" key="1">
    <source>
        <dbReference type="ARBA" id="ARBA00000385"/>
    </source>
</evidence>
<dbReference type="PANTHER" id="PTHR13767">
    <property type="entry name" value="TRNA-PSEUDOURIDINE SYNTHASE"/>
    <property type="match status" value="1"/>
</dbReference>
<reference evidence="8 9" key="1">
    <citation type="journal article" date="2015" name="Nature">
        <title>rRNA introns, odd ribosomes, and small enigmatic genomes across a large radiation of phyla.</title>
        <authorList>
            <person name="Brown C.T."/>
            <person name="Hug L.A."/>
            <person name="Thomas B.C."/>
            <person name="Sharon I."/>
            <person name="Castelle C.J."/>
            <person name="Singh A."/>
            <person name="Wilkins M.J."/>
            <person name="Williams K.H."/>
            <person name="Banfield J.F."/>
        </authorList>
    </citation>
    <scope>NUCLEOTIDE SEQUENCE [LARGE SCALE GENOMIC DNA]</scope>
</reference>
<dbReference type="InterPro" id="IPR020103">
    <property type="entry name" value="PsdUridine_synth_cat_dom_sf"/>
</dbReference>
<feature type="domain" description="Pseudouridine synthase II N-terminal" evidence="6">
    <location>
        <begin position="30"/>
        <end position="178"/>
    </location>
</feature>
<evidence type="ECO:0000313" key="8">
    <source>
        <dbReference type="EMBL" id="KKS09362.1"/>
    </source>
</evidence>
<feature type="active site" description="Nucleophile" evidence="5">
    <location>
        <position position="45"/>
    </location>
</feature>
<dbReference type="GO" id="GO:0003723">
    <property type="term" value="F:RNA binding"/>
    <property type="evidence" value="ECO:0007669"/>
    <property type="project" value="InterPro"/>
</dbReference>
<dbReference type="CDD" id="cd02573">
    <property type="entry name" value="PseudoU_synth_EcTruB"/>
    <property type="match status" value="1"/>
</dbReference>
<dbReference type="InterPro" id="IPR002501">
    <property type="entry name" value="PsdUridine_synth_N"/>
</dbReference>
<comment type="caution">
    <text evidence="8">The sequence shown here is derived from an EMBL/GenBank/DDBJ whole genome shotgun (WGS) entry which is preliminary data.</text>
</comment>
<accession>A0A0G0WBB0</accession>
<keyword evidence="4 5" id="KW-0413">Isomerase</keyword>
<evidence type="ECO:0000256" key="3">
    <source>
        <dbReference type="ARBA" id="ARBA00022694"/>
    </source>
</evidence>
<dbReference type="GO" id="GO:0160148">
    <property type="term" value="F:tRNA pseudouridine(55) synthase activity"/>
    <property type="evidence" value="ECO:0007669"/>
    <property type="project" value="UniProtKB-EC"/>
</dbReference>
<sequence length="218" mass="24276">MNPLNKHNKGILFIDKPSGRSSFSIVAEVRRKLDIKKVGHAGTLDPFATGLLIILVGKENTKKAAAFLGKNKTYEATIDLSSTSTTGDPEGEIVKVSCQPPSQEEIVNVLKQFEGEQLQKPHMFSAVKIKGERAYKLAREGKQPEIEPKKIIIYKLDFISYNFPFLRIKTKVSSGTYIRVLAEDIGKALYCGGYLTELRRTSIGEFKIEEAISPDDIK</sequence>
<dbReference type="GO" id="GO:0031119">
    <property type="term" value="P:tRNA pseudouridine synthesis"/>
    <property type="evidence" value="ECO:0007669"/>
    <property type="project" value="UniProtKB-UniRule"/>
</dbReference>
<evidence type="ECO:0000313" key="9">
    <source>
        <dbReference type="Proteomes" id="UP000033869"/>
    </source>
</evidence>
<proteinExistence type="inferred from homology"/>
<dbReference type="EC" id="5.4.99.25" evidence="5"/>